<dbReference type="GO" id="GO:0005743">
    <property type="term" value="C:mitochondrial inner membrane"/>
    <property type="evidence" value="ECO:0007669"/>
    <property type="project" value="UniProtKB-SubCell"/>
</dbReference>
<evidence type="ECO:0000256" key="6">
    <source>
        <dbReference type="ARBA" id="ARBA00022946"/>
    </source>
</evidence>
<feature type="modified residue" description="N6-acetyllysine" evidence="12">
    <location>
        <position position="132"/>
    </location>
</feature>
<keyword evidence="14" id="KW-1185">Reference proteome</keyword>
<dbReference type="GO" id="GO:0006123">
    <property type="term" value="P:mitochondrial electron transport, cytochrome c to oxygen"/>
    <property type="evidence" value="ECO:0007669"/>
    <property type="project" value="InterPro"/>
</dbReference>
<reference evidence="13" key="1">
    <citation type="submission" date="2023-03" db="EMBL/GenBank/DDBJ databases">
        <title>Electrophorus voltai genome.</title>
        <authorList>
            <person name="Bian C."/>
        </authorList>
    </citation>
    <scope>NUCLEOTIDE SEQUENCE</scope>
    <source>
        <strain evidence="13">CB-2022</strain>
        <tissue evidence="13">Muscle</tissue>
    </source>
</reference>
<keyword evidence="5 11" id="KW-0862">Zinc</keyword>
<evidence type="ECO:0000256" key="10">
    <source>
        <dbReference type="ARBA" id="ARBA00031048"/>
    </source>
</evidence>
<dbReference type="Proteomes" id="UP001239994">
    <property type="component" value="Unassembled WGS sequence"/>
</dbReference>
<organism evidence="13 14">
    <name type="scientific">Electrophorus voltai</name>
    <dbReference type="NCBI Taxonomy" id="2609070"/>
    <lineage>
        <taxon>Eukaryota</taxon>
        <taxon>Metazoa</taxon>
        <taxon>Chordata</taxon>
        <taxon>Craniata</taxon>
        <taxon>Vertebrata</taxon>
        <taxon>Euteleostomi</taxon>
        <taxon>Actinopterygii</taxon>
        <taxon>Neopterygii</taxon>
        <taxon>Teleostei</taxon>
        <taxon>Ostariophysi</taxon>
        <taxon>Gymnotiformes</taxon>
        <taxon>Gymnotoidei</taxon>
        <taxon>Gymnotidae</taxon>
        <taxon>Electrophorus</taxon>
    </lineage>
</organism>
<evidence type="ECO:0000256" key="3">
    <source>
        <dbReference type="ARBA" id="ARBA00022723"/>
    </source>
</evidence>
<accession>A0AAD8ZJ08</accession>
<dbReference type="GO" id="GO:0046872">
    <property type="term" value="F:metal ion binding"/>
    <property type="evidence" value="ECO:0007669"/>
    <property type="project" value="UniProtKB-KW"/>
</dbReference>
<evidence type="ECO:0000256" key="5">
    <source>
        <dbReference type="ARBA" id="ARBA00022833"/>
    </source>
</evidence>
<evidence type="ECO:0000256" key="8">
    <source>
        <dbReference type="ARBA" id="ARBA00023128"/>
    </source>
</evidence>
<evidence type="ECO:0000256" key="11">
    <source>
        <dbReference type="PIRSR" id="PIRSR602124-1"/>
    </source>
</evidence>
<feature type="binding site" evidence="11">
    <location>
        <position position="139"/>
    </location>
    <ligand>
        <name>Zn(2+)</name>
        <dbReference type="ChEBI" id="CHEBI:29105"/>
    </ligand>
</feature>
<feature type="modified residue" description="N6-acetyllysine" evidence="12">
    <location>
        <position position="114"/>
    </location>
</feature>
<comment type="caution">
    <text evidence="13">The sequence shown here is derived from an EMBL/GenBank/DDBJ whole genome shotgun (WGS) entry which is preliminary data.</text>
</comment>
<sequence>TSVLTSIGATRVTHVRANGRGGYEPDVSDVRHCAILTSSARLQRFGTEGEMAARLLVRVARAAAGWRAPPGAALVRGMATGGIPSDEQQATGLEKVIMRSMKEGTDPYNLQKPKMYAGTKEEPHIVPSINNKRLVGCICEEDNTTIVWFWLHEGGAQRCPSCGAHYKLVHHDMPH</sequence>
<dbReference type="PANTHER" id="PTHR10122">
    <property type="entry name" value="CYTOCHROME C OXIDASE SUBUNIT 5B, MITOCHONDRIAL"/>
    <property type="match status" value="1"/>
</dbReference>
<dbReference type="GO" id="GO:0045277">
    <property type="term" value="C:respiratory chain complex IV"/>
    <property type="evidence" value="ECO:0007669"/>
    <property type="project" value="InterPro"/>
</dbReference>
<dbReference type="Gene3D" id="2.60.11.10">
    <property type="entry name" value="Cytochrome c oxidase, subunit Vb"/>
    <property type="match status" value="1"/>
</dbReference>
<proteinExistence type="predicted"/>
<evidence type="ECO:0000256" key="1">
    <source>
        <dbReference type="ARBA" id="ARBA00004273"/>
    </source>
</evidence>
<dbReference type="InterPro" id="IPR036972">
    <property type="entry name" value="Cyt_c_oxidase_su5b_sf"/>
</dbReference>
<keyword evidence="8" id="KW-0496">Mitochondrion</keyword>
<feature type="binding site" evidence="11">
    <location>
        <position position="137"/>
    </location>
    <ligand>
        <name>Zn(2+)</name>
        <dbReference type="ChEBI" id="CHEBI:29105"/>
    </ligand>
</feature>
<feature type="non-terminal residue" evidence="13">
    <location>
        <position position="175"/>
    </location>
</feature>
<evidence type="ECO:0000256" key="9">
    <source>
        <dbReference type="ARBA" id="ARBA00023136"/>
    </source>
</evidence>
<dbReference type="CDD" id="cd00924">
    <property type="entry name" value="Cyt_c_Oxidase_Vb"/>
    <property type="match status" value="1"/>
</dbReference>
<keyword evidence="6" id="KW-0809">Transit peptide</keyword>
<dbReference type="PROSITE" id="PS00848">
    <property type="entry name" value="COX5B_1"/>
    <property type="match status" value="1"/>
</dbReference>
<keyword evidence="3 11" id="KW-0479">Metal-binding</keyword>
<dbReference type="InterPro" id="IPR002124">
    <property type="entry name" value="Cyt_c_oxidase_su5b"/>
</dbReference>
<protein>
    <recommendedName>
        <fullName evidence="2">Cytochrome c oxidase subunit 5B, mitochondrial</fullName>
    </recommendedName>
    <alternativeName>
        <fullName evidence="10">Cytochrome c oxidase polypeptide Vb</fullName>
    </alternativeName>
</protein>
<dbReference type="EMBL" id="JAROKS010000010">
    <property type="protein sequence ID" value="KAK1800338.1"/>
    <property type="molecule type" value="Genomic_DNA"/>
</dbReference>
<evidence type="ECO:0000256" key="12">
    <source>
        <dbReference type="PIRSR" id="PIRSR602124-3"/>
    </source>
</evidence>
<dbReference type="SUPFAM" id="SSF57802">
    <property type="entry name" value="Rubredoxin-like"/>
    <property type="match status" value="1"/>
</dbReference>
<feature type="binding site" evidence="11">
    <location>
        <position position="162"/>
    </location>
    <ligand>
        <name>Zn(2+)</name>
        <dbReference type="ChEBI" id="CHEBI:29105"/>
    </ligand>
</feature>
<gene>
    <name evidence="13" type="ORF">P4O66_005474</name>
</gene>
<comment type="subcellular location">
    <subcellularLocation>
        <location evidence="1">Mitochondrion inner membrane</location>
    </subcellularLocation>
</comment>
<dbReference type="PANTHER" id="PTHR10122:SF0">
    <property type="entry name" value="CYTOCHROME C OXIDASE SUBUNIT 5B, ISOFORM A-RELATED"/>
    <property type="match status" value="1"/>
</dbReference>
<feature type="modified residue" description="N6-acetyllysine" evidence="12">
    <location>
        <position position="167"/>
    </location>
</feature>
<dbReference type="AlphaFoldDB" id="A0AAD8ZJ08"/>
<evidence type="ECO:0000313" key="14">
    <source>
        <dbReference type="Proteomes" id="UP001239994"/>
    </source>
</evidence>
<name>A0AAD8ZJ08_9TELE</name>
<evidence type="ECO:0000256" key="2">
    <source>
        <dbReference type="ARBA" id="ARBA00020224"/>
    </source>
</evidence>
<evidence type="ECO:0000256" key="4">
    <source>
        <dbReference type="ARBA" id="ARBA00022792"/>
    </source>
</evidence>
<dbReference type="Pfam" id="PF01215">
    <property type="entry name" value="COX5B"/>
    <property type="match status" value="1"/>
</dbReference>
<feature type="binding site" evidence="11">
    <location>
        <position position="159"/>
    </location>
    <ligand>
        <name>Zn(2+)</name>
        <dbReference type="ChEBI" id="CHEBI:29105"/>
    </ligand>
</feature>
<evidence type="ECO:0000313" key="13">
    <source>
        <dbReference type="EMBL" id="KAK1800338.1"/>
    </source>
</evidence>
<dbReference type="PROSITE" id="PS51359">
    <property type="entry name" value="COX5B_2"/>
    <property type="match status" value="1"/>
</dbReference>
<keyword evidence="4" id="KW-0999">Mitochondrion inner membrane</keyword>
<evidence type="ECO:0000256" key="7">
    <source>
        <dbReference type="ARBA" id="ARBA00022990"/>
    </source>
</evidence>
<dbReference type="FunFam" id="2.60.11.10:FF:000001">
    <property type="entry name" value="Cytochrome c oxidase subunit 5B, mitochondrial"/>
    <property type="match status" value="1"/>
</dbReference>
<keyword evidence="7" id="KW-0007">Acetylation</keyword>
<keyword evidence="9" id="KW-0472">Membrane</keyword>